<gene>
    <name evidence="2" type="ORF">FH972_010091</name>
</gene>
<evidence type="ECO:0000256" key="1">
    <source>
        <dbReference type="SAM" id="MobiDB-lite"/>
    </source>
</evidence>
<accession>A0A660KQC4</accession>
<evidence type="ECO:0000313" key="2">
    <source>
        <dbReference type="EMBL" id="KAE8037505.1"/>
    </source>
</evidence>
<feature type="compositionally biased region" description="Basic and acidic residues" evidence="1">
    <location>
        <begin position="60"/>
        <end position="74"/>
    </location>
</feature>
<dbReference type="AlphaFoldDB" id="A0A660KQC4"/>
<organism evidence="2 3">
    <name type="scientific">Carpinus fangiana</name>
    <dbReference type="NCBI Taxonomy" id="176857"/>
    <lineage>
        <taxon>Eukaryota</taxon>
        <taxon>Viridiplantae</taxon>
        <taxon>Streptophyta</taxon>
        <taxon>Embryophyta</taxon>
        <taxon>Tracheophyta</taxon>
        <taxon>Spermatophyta</taxon>
        <taxon>Magnoliopsida</taxon>
        <taxon>eudicotyledons</taxon>
        <taxon>Gunneridae</taxon>
        <taxon>Pentapetalae</taxon>
        <taxon>rosids</taxon>
        <taxon>fabids</taxon>
        <taxon>Fagales</taxon>
        <taxon>Betulaceae</taxon>
        <taxon>Carpinus</taxon>
    </lineage>
</organism>
<dbReference type="EMBL" id="CM017324">
    <property type="protein sequence ID" value="KAE8037505.1"/>
    <property type="molecule type" value="Genomic_DNA"/>
</dbReference>
<feature type="region of interest" description="Disordered" evidence="1">
    <location>
        <begin position="17"/>
        <end position="74"/>
    </location>
</feature>
<name>A0A660KQC4_9ROSI</name>
<keyword evidence="3" id="KW-1185">Reference proteome</keyword>
<proteinExistence type="predicted"/>
<dbReference type="Proteomes" id="UP000327013">
    <property type="component" value="Chromosome 4"/>
</dbReference>
<evidence type="ECO:0000313" key="3">
    <source>
        <dbReference type="Proteomes" id="UP000327013"/>
    </source>
</evidence>
<reference evidence="2 3" key="1">
    <citation type="submission" date="2019-06" db="EMBL/GenBank/DDBJ databases">
        <title>A chromosomal-level reference genome of Carpinus fangiana (Coryloideae, Betulaceae).</title>
        <authorList>
            <person name="Yang X."/>
            <person name="Wang Z."/>
            <person name="Zhang L."/>
            <person name="Hao G."/>
            <person name="Liu J."/>
            <person name="Yang Y."/>
        </authorList>
    </citation>
    <scope>NUCLEOTIDE SEQUENCE [LARGE SCALE GENOMIC DNA]</scope>
    <source>
        <strain evidence="2">Cfa_2016G</strain>
        <tissue evidence="2">Leaf</tissue>
    </source>
</reference>
<sequence>MVNLPIVPDEVGIGGALDGEVDNAADNAADSASQESGVPGSVPCSEAVEFDPASQRKGPLQREKGGRRKDAVDH</sequence>
<protein>
    <submittedName>
        <fullName evidence="2">Uncharacterized protein</fullName>
    </submittedName>
</protein>
<feature type="compositionally biased region" description="Low complexity" evidence="1">
    <location>
        <begin position="22"/>
        <end position="33"/>
    </location>
</feature>